<dbReference type="AlphaFoldDB" id="A0A0E9URJ9"/>
<organism evidence="1">
    <name type="scientific">Anguilla anguilla</name>
    <name type="common">European freshwater eel</name>
    <name type="synonym">Muraena anguilla</name>
    <dbReference type="NCBI Taxonomy" id="7936"/>
    <lineage>
        <taxon>Eukaryota</taxon>
        <taxon>Metazoa</taxon>
        <taxon>Chordata</taxon>
        <taxon>Craniata</taxon>
        <taxon>Vertebrata</taxon>
        <taxon>Euteleostomi</taxon>
        <taxon>Actinopterygii</taxon>
        <taxon>Neopterygii</taxon>
        <taxon>Teleostei</taxon>
        <taxon>Anguilliformes</taxon>
        <taxon>Anguillidae</taxon>
        <taxon>Anguilla</taxon>
    </lineage>
</organism>
<dbReference type="EMBL" id="GBXM01040078">
    <property type="protein sequence ID" value="JAH68499.1"/>
    <property type="molecule type" value="Transcribed_RNA"/>
</dbReference>
<reference evidence="1" key="2">
    <citation type="journal article" date="2015" name="Fish Shellfish Immunol.">
        <title>Early steps in the European eel (Anguilla anguilla)-Vibrio vulnificus interaction in the gills: Role of the RtxA13 toxin.</title>
        <authorList>
            <person name="Callol A."/>
            <person name="Pajuelo D."/>
            <person name="Ebbesson L."/>
            <person name="Teles M."/>
            <person name="MacKenzie S."/>
            <person name="Amaro C."/>
        </authorList>
    </citation>
    <scope>NUCLEOTIDE SEQUENCE</scope>
</reference>
<protein>
    <submittedName>
        <fullName evidence="1">Uncharacterized protein</fullName>
    </submittedName>
</protein>
<evidence type="ECO:0000313" key="1">
    <source>
        <dbReference type="EMBL" id="JAH68499.1"/>
    </source>
</evidence>
<reference evidence="1" key="1">
    <citation type="submission" date="2014-11" db="EMBL/GenBank/DDBJ databases">
        <authorList>
            <person name="Amaro Gonzalez C."/>
        </authorList>
    </citation>
    <scope>NUCLEOTIDE SEQUENCE</scope>
</reference>
<proteinExistence type="predicted"/>
<sequence>MLKRGASLSRLNPAHRVQCQSYPLSHRPVSPAHFPFQA</sequence>
<accession>A0A0E9URJ9</accession>
<name>A0A0E9URJ9_ANGAN</name>